<evidence type="ECO:0000256" key="1">
    <source>
        <dbReference type="SAM" id="Phobius"/>
    </source>
</evidence>
<organism evidence="2 3">
    <name type="scientific">Metabacillus arenae</name>
    <dbReference type="NCBI Taxonomy" id="2771434"/>
    <lineage>
        <taxon>Bacteria</taxon>
        <taxon>Bacillati</taxon>
        <taxon>Bacillota</taxon>
        <taxon>Bacilli</taxon>
        <taxon>Bacillales</taxon>
        <taxon>Bacillaceae</taxon>
        <taxon>Metabacillus</taxon>
    </lineage>
</organism>
<proteinExistence type="predicted"/>
<protein>
    <submittedName>
        <fullName evidence="2">CsbA family protein</fullName>
    </submittedName>
</protein>
<feature type="transmembrane region" description="Helical" evidence="1">
    <location>
        <begin position="49"/>
        <end position="66"/>
    </location>
</feature>
<keyword evidence="1" id="KW-0472">Membrane</keyword>
<keyword evidence="3" id="KW-1185">Reference proteome</keyword>
<dbReference type="AlphaFoldDB" id="A0A926NP93"/>
<dbReference type="EMBL" id="JACXAI010000018">
    <property type="protein sequence ID" value="MBD1381426.1"/>
    <property type="molecule type" value="Genomic_DNA"/>
</dbReference>
<name>A0A926NP93_9BACI</name>
<dbReference type="RefSeq" id="WP_191159023.1">
    <property type="nucleotide sequence ID" value="NZ_JACXAI010000018.1"/>
</dbReference>
<evidence type="ECO:0000313" key="2">
    <source>
        <dbReference type="EMBL" id="MBD1381426.1"/>
    </source>
</evidence>
<dbReference type="InterPro" id="IPR019242">
    <property type="entry name" value="DUF2198"/>
</dbReference>
<dbReference type="Proteomes" id="UP000626844">
    <property type="component" value="Unassembled WGS sequence"/>
</dbReference>
<evidence type="ECO:0000313" key="3">
    <source>
        <dbReference type="Proteomes" id="UP000626844"/>
    </source>
</evidence>
<sequence>MVTKAILALILPFVLVLLFTRVTYNHYVGALLTAALLLASYFKGYSDYYMIAGLDAVSLVAGFMFARNLKEKHNKN</sequence>
<reference evidence="2" key="1">
    <citation type="submission" date="2020-09" db="EMBL/GenBank/DDBJ databases">
        <title>A novel bacterium of genus Bacillus, isolated from South China Sea.</title>
        <authorList>
            <person name="Huang H."/>
            <person name="Mo K."/>
            <person name="Hu Y."/>
        </authorList>
    </citation>
    <scope>NUCLEOTIDE SEQUENCE</scope>
    <source>
        <strain evidence="2">IB182487</strain>
    </source>
</reference>
<comment type="caution">
    <text evidence="2">The sequence shown here is derived from an EMBL/GenBank/DDBJ whole genome shotgun (WGS) entry which is preliminary data.</text>
</comment>
<gene>
    <name evidence="2" type="ORF">IC621_14400</name>
</gene>
<accession>A0A926NP93</accession>
<keyword evidence="1" id="KW-1133">Transmembrane helix</keyword>
<keyword evidence="1" id="KW-0812">Transmembrane</keyword>
<dbReference type="Pfam" id="PF09964">
    <property type="entry name" value="DUF2198"/>
    <property type="match status" value="1"/>
</dbReference>